<accession>A0AAN0MMZ4</accession>
<evidence type="ECO:0000313" key="2">
    <source>
        <dbReference type="Proteomes" id="UP001377830"/>
    </source>
</evidence>
<organism evidence="1 2">
    <name type="scientific">Pectobacterium araliae</name>
    <dbReference type="NCBI Taxonomy" id="3073862"/>
    <lineage>
        <taxon>Bacteria</taxon>
        <taxon>Pseudomonadati</taxon>
        <taxon>Pseudomonadota</taxon>
        <taxon>Gammaproteobacteria</taxon>
        <taxon>Enterobacterales</taxon>
        <taxon>Pectobacteriaceae</taxon>
        <taxon>Pectobacterium</taxon>
    </lineage>
</organism>
<dbReference type="Gene3D" id="1.10.530.10">
    <property type="match status" value="1"/>
</dbReference>
<keyword evidence="2" id="KW-1185">Reference proteome</keyword>
<sequence>MPGAARLGDSCAGHGCYKSFYYTDLCEWALGLQRAGYETDPDYANKLRRGKELYE</sequence>
<evidence type="ECO:0008006" key="3">
    <source>
        <dbReference type="Google" id="ProtNLM"/>
    </source>
</evidence>
<proteinExistence type="predicted"/>
<dbReference type="Proteomes" id="UP001377830">
    <property type="component" value="Chromosome"/>
</dbReference>
<dbReference type="AlphaFoldDB" id="A0AAN0MMZ4"/>
<dbReference type="KEGG" id="parl:PEC302110_30000"/>
<name>A0AAN0MMZ4_9GAMM</name>
<reference evidence="2" key="1">
    <citation type="journal article" date="2024" name="Int. J. Syst. Evol. Microbiol.">
        <title>Pectobacterium araliae sp. nov., a pathogen causing bacterial soft rot of Japanese angelica tree in Japan.</title>
        <authorList>
            <person name="Sawada H."/>
            <person name="Someya N."/>
            <person name="Morohoshi T."/>
            <person name="Ono M."/>
            <person name="Satou M."/>
        </authorList>
    </citation>
    <scope>NUCLEOTIDE SEQUENCE [LARGE SCALE GENOMIC DNA]</scope>
    <source>
        <strain evidence="2">MAFF 302110</strain>
    </source>
</reference>
<gene>
    <name evidence="1" type="ORF">PEC302110_30000</name>
</gene>
<dbReference type="EMBL" id="AP028908">
    <property type="protein sequence ID" value="BES85903.1"/>
    <property type="molecule type" value="Genomic_DNA"/>
</dbReference>
<evidence type="ECO:0000313" key="1">
    <source>
        <dbReference type="EMBL" id="BES85903.1"/>
    </source>
</evidence>
<protein>
    <recommendedName>
        <fullName evidence="3">Mannosyl-glycoprotein endo-beta-N-acetylglucosamidase-like domain-containing protein</fullName>
    </recommendedName>
</protein>